<keyword evidence="1" id="KW-0678">Repressor</keyword>
<dbReference type="Gene3D" id="1.10.10.10">
    <property type="entry name" value="Winged helix-like DNA-binding domain superfamily/Winged helix DNA-binding domain"/>
    <property type="match status" value="1"/>
</dbReference>
<dbReference type="PROSITE" id="PS51000">
    <property type="entry name" value="HTH_DEOR_2"/>
    <property type="match status" value="1"/>
</dbReference>
<dbReference type="SUPFAM" id="SSF46785">
    <property type="entry name" value="Winged helix' DNA-binding domain"/>
    <property type="match status" value="1"/>
</dbReference>
<dbReference type="InterPro" id="IPR018356">
    <property type="entry name" value="Tscrpt_reg_HTH_DeoR_CS"/>
</dbReference>
<evidence type="ECO:0000256" key="3">
    <source>
        <dbReference type="ARBA" id="ARBA00023125"/>
    </source>
</evidence>
<evidence type="ECO:0000313" key="7">
    <source>
        <dbReference type="Proteomes" id="UP000197065"/>
    </source>
</evidence>
<evidence type="ECO:0000256" key="4">
    <source>
        <dbReference type="ARBA" id="ARBA00023163"/>
    </source>
</evidence>
<keyword evidence="2" id="KW-0805">Transcription regulation</keyword>
<evidence type="ECO:0000256" key="2">
    <source>
        <dbReference type="ARBA" id="ARBA00023015"/>
    </source>
</evidence>
<dbReference type="Pfam" id="PF00455">
    <property type="entry name" value="DeoRC"/>
    <property type="match status" value="1"/>
</dbReference>
<feature type="domain" description="HTH deoR-type" evidence="5">
    <location>
        <begin position="8"/>
        <end position="63"/>
    </location>
</feature>
<dbReference type="GO" id="GO:0003677">
    <property type="term" value="F:DNA binding"/>
    <property type="evidence" value="ECO:0007669"/>
    <property type="project" value="UniProtKB-KW"/>
</dbReference>
<dbReference type="InterPro" id="IPR036388">
    <property type="entry name" value="WH-like_DNA-bd_sf"/>
</dbReference>
<dbReference type="Proteomes" id="UP000197065">
    <property type="component" value="Unassembled WGS sequence"/>
</dbReference>
<dbReference type="AlphaFoldDB" id="A0A212R5F4"/>
<dbReference type="PRINTS" id="PR00037">
    <property type="entry name" value="HTHLACR"/>
</dbReference>
<dbReference type="InterPro" id="IPR036390">
    <property type="entry name" value="WH_DNA-bd_sf"/>
</dbReference>
<dbReference type="Pfam" id="PF08220">
    <property type="entry name" value="HTH_DeoR"/>
    <property type="match status" value="1"/>
</dbReference>
<reference evidence="6 7" key="1">
    <citation type="submission" date="2017-06" db="EMBL/GenBank/DDBJ databases">
        <authorList>
            <person name="Kim H.J."/>
            <person name="Triplett B.A."/>
        </authorList>
    </citation>
    <scope>NUCLEOTIDE SEQUENCE [LARGE SCALE GENOMIC DNA]</scope>
    <source>
        <strain evidence="6 7">B29T1</strain>
    </source>
</reference>
<evidence type="ECO:0000259" key="5">
    <source>
        <dbReference type="PROSITE" id="PS51000"/>
    </source>
</evidence>
<name>A0A212R5F4_9PROT</name>
<dbReference type="InterPro" id="IPR001034">
    <property type="entry name" value="DeoR_HTH"/>
</dbReference>
<evidence type="ECO:0000313" key="6">
    <source>
        <dbReference type="EMBL" id="SNB67151.1"/>
    </source>
</evidence>
<dbReference type="InterPro" id="IPR014036">
    <property type="entry name" value="DeoR-like_C"/>
</dbReference>
<sequence>MTRAGNREAERHRAIVDLVQRDGFAAIENLSQQFAVTPQTIRRDINALVGQGLLRRYHGGAGLPSSIENIAYPARQILHLKEKQAIARLAATQIPDAASLFINIGTTTEEVAKALLGHRQLRVITNNLNVAALLAQKEDFEVIVAGGVVRTRDRGIVGEATLDLIRQFKVDFGIIGISGIDFDGTLLDYDYREVRVTQAIIVNSRRVLMVSDHTKFGRAAMVRVGSIAEIDLLFTDREPPAAMTTLLREAGGQLFVADS</sequence>
<organism evidence="6 7">
    <name type="scientific">Arboricoccus pini</name>
    <dbReference type="NCBI Taxonomy" id="1963835"/>
    <lineage>
        <taxon>Bacteria</taxon>
        <taxon>Pseudomonadati</taxon>
        <taxon>Pseudomonadota</taxon>
        <taxon>Alphaproteobacteria</taxon>
        <taxon>Geminicoccales</taxon>
        <taxon>Geminicoccaceae</taxon>
        <taxon>Arboricoccus</taxon>
    </lineage>
</organism>
<dbReference type="InterPro" id="IPR050313">
    <property type="entry name" value="Carb_Metab_HTH_regulators"/>
</dbReference>
<dbReference type="EMBL" id="FYEH01000005">
    <property type="protein sequence ID" value="SNB67151.1"/>
    <property type="molecule type" value="Genomic_DNA"/>
</dbReference>
<accession>A0A212R5F4</accession>
<dbReference type="SUPFAM" id="SSF100950">
    <property type="entry name" value="NagB/RpiA/CoA transferase-like"/>
    <property type="match status" value="1"/>
</dbReference>
<protein>
    <submittedName>
        <fullName evidence="6">Transcriptional regulator, DeoR family</fullName>
    </submittedName>
</protein>
<dbReference type="SMART" id="SM01134">
    <property type="entry name" value="DeoRC"/>
    <property type="match status" value="1"/>
</dbReference>
<dbReference type="RefSeq" id="WP_243389829.1">
    <property type="nucleotide sequence ID" value="NZ_FYEH01000005.1"/>
</dbReference>
<dbReference type="InterPro" id="IPR037171">
    <property type="entry name" value="NagB/RpiA_transferase-like"/>
</dbReference>
<dbReference type="SMART" id="SM00420">
    <property type="entry name" value="HTH_DEOR"/>
    <property type="match status" value="1"/>
</dbReference>
<keyword evidence="3" id="KW-0238">DNA-binding</keyword>
<dbReference type="PROSITE" id="PS00894">
    <property type="entry name" value="HTH_DEOR_1"/>
    <property type="match status" value="1"/>
</dbReference>
<evidence type="ECO:0000256" key="1">
    <source>
        <dbReference type="ARBA" id="ARBA00022491"/>
    </source>
</evidence>
<dbReference type="PANTHER" id="PTHR30363">
    <property type="entry name" value="HTH-TYPE TRANSCRIPTIONAL REGULATOR SRLR-RELATED"/>
    <property type="match status" value="1"/>
</dbReference>
<proteinExistence type="predicted"/>
<keyword evidence="7" id="KW-1185">Reference proteome</keyword>
<dbReference type="GO" id="GO:0003700">
    <property type="term" value="F:DNA-binding transcription factor activity"/>
    <property type="evidence" value="ECO:0007669"/>
    <property type="project" value="InterPro"/>
</dbReference>
<dbReference type="PANTHER" id="PTHR30363:SF4">
    <property type="entry name" value="GLYCEROL-3-PHOSPHATE REGULON REPRESSOR"/>
    <property type="match status" value="1"/>
</dbReference>
<gene>
    <name evidence="6" type="ORF">SAMN07250955_105267</name>
</gene>
<dbReference type="Gene3D" id="3.30.750.70">
    <property type="entry name" value="4-hydroxybutyrate coenzyme like domains"/>
    <property type="match status" value="1"/>
</dbReference>
<dbReference type="NCBIfam" id="NF008154">
    <property type="entry name" value="PRK10906.1"/>
    <property type="match status" value="1"/>
</dbReference>
<keyword evidence="4" id="KW-0804">Transcription</keyword>